<evidence type="ECO:0000313" key="3">
    <source>
        <dbReference type="Proteomes" id="UP000565441"/>
    </source>
</evidence>
<dbReference type="Proteomes" id="UP000565441">
    <property type="component" value="Unassembled WGS sequence"/>
</dbReference>
<dbReference type="OrthoDB" id="2929351at2759"/>
<feature type="signal peptide" evidence="1">
    <location>
        <begin position="1"/>
        <end position="19"/>
    </location>
</feature>
<accession>A0A8H5LVJ4</accession>
<evidence type="ECO:0000256" key="1">
    <source>
        <dbReference type="SAM" id="SignalP"/>
    </source>
</evidence>
<protein>
    <submittedName>
        <fullName evidence="2">Uncharacterized protein</fullName>
    </submittedName>
</protein>
<name>A0A8H5LVJ4_9AGAR</name>
<comment type="caution">
    <text evidence="2">The sequence shown here is derived from an EMBL/GenBank/DDBJ whole genome shotgun (WGS) entry which is preliminary data.</text>
</comment>
<proteinExistence type="predicted"/>
<feature type="chain" id="PRO_5033994568" evidence="1">
    <location>
        <begin position="20"/>
        <end position="215"/>
    </location>
</feature>
<evidence type="ECO:0000313" key="2">
    <source>
        <dbReference type="EMBL" id="KAF5371019.1"/>
    </source>
</evidence>
<reference evidence="2 3" key="1">
    <citation type="journal article" date="2020" name="ISME J.">
        <title>Uncovering the hidden diversity of litter-decomposition mechanisms in mushroom-forming fungi.</title>
        <authorList>
            <person name="Floudas D."/>
            <person name="Bentzer J."/>
            <person name="Ahren D."/>
            <person name="Johansson T."/>
            <person name="Persson P."/>
            <person name="Tunlid A."/>
        </authorList>
    </citation>
    <scope>NUCLEOTIDE SEQUENCE [LARGE SCALE GENOMIC DNA]</scope>
    <source>
        <strain evidence="2 3">CBS 661.87</strain>
    </source>
</reference>
<sequence>MKFTSPLAFLALPFITCRAATITLFAVQTNTDSDLPRPSETFSPIGVGSDGATTYFNEVVASVYLEQQINGGETTFTSDGSTITKEAPIRTITSDPVTVHGTLVADASHFVYHKEPNPTDGDISGNKLSCELDGKGGGACVNEYWMEGEPTATSTFTGTAIPYYTLTVEDTVEDSKGDAQGGNKDNAASPRLVLESLVGWGVVTFGIVVGAFQVL</sequence>
<gene>
    <name evidence="2" type="ORF">D9615_010019</name>
</gene>
<dbReference type="EMBL" id="JAACJP010000049">
    <property type="protein sequence ID" value="KAF5371019.1"/>
    <property type="molecule type" value="Genomic_DNA"/>
</dbReference>
<organism evidence="2 3">
    <name type="scientific">Tricholomella constricta</name>
    <dbReference type="NCBI Taxonomy" id="117010"/>
    <lineage>
        <taxon>Eukaryota</taxon>
        <taxon>Fungi</taxon>
        <taxon>Dikarya</taxon>
        <taxon>Basidiomycota</taxon>
        <taxon>Agaricomycotina</taxon>
        <taxon>Agaricomycetes</taxon>
        <taxon>Agaricomycetidae</taxon>
        <taxon>Agaricales</taxon>
        <taxon>Tricholomatineae</taxon>
        <taxon>Lyophyllaceae</taxon>
        <taxon>Tricholomella</taxon>
    </lineage>
</organism>
<keyword evidence="1" id="KW-0732">Signal</keyword>
<keyword evidence="3" id="KW-1185">Reference proteome</keyword>
<dbReference type="AlphaFoldDB" id="A0A8H5LVJ4"/>